<dbReference type="Gene3D" id="3.40.50.150">
    <property type="entry name" value="Vaccinia Virus protein VP39"/>
    <property type="match status" value="1"/>
</dbReference>
<dbReference type="PANTHER" id="PTHR43591:SF24">
    <property type="entry name" value="2-METHOXY-6-POLYPRENYL-1,4-BENZOQUINOL METHYLASE, MITOCHONDRIAL"/>
    <property type="match status" value="1"/>
</dbReference>
<dbReference type="Proteomes" id="UP000597444">
    <property type="component" value="Unassembled WGS sequence"/>
</dbReference>
<protein>
    <recommendedName>
        <fullName evidence="1">Methyltransferase domain-containing protein</fullName>
    </recommendedName>
</protein>
<evidence type="ECO:0000259" key="1">
    <source>
        <dbReference type="Pfam" id="PF13649"/>
    </source>
</evidence>
<organism evidence="2 3">
    <name type="scientific">Reticulibacter mediterranei</name>
    <dbReference type="NCBI Taxonomy" id="2778369"/>
    <lineage>
        <taxon>Bacteria</taxon>
        <taxon>Bacillati</taxon>
        <taxon>Chloroflexota</taxon>
        <taxon>Ktedonobacteria</taxon>
        <taxon>Ktedonobacterales</taxon>
        <taxon>Reticulibacteraceae</taxon>
        <taxon>Reticulibacter</taxon>
    </lineage>
</organism>
<name>A0A8J3ITA7_9CHLR</name>
<proteinExistence type="predicted"/>
<dbReference type="InterPro" id="IPR041698">
    <property type="entry name" value="Methyltransf_25"/>
</dbReference>
<dbReference type="PANTHER" id="PTHR43591">
    <property type="entry name" value="METHYLTRANSFERASE"/>
    <property type="match status" value="1"/>
</dbReference>
<gene>
    <name evidence="2" type="ORF">KSF_081980</name>
</gene>
<accession>A0A8J3ITA7</accession>
<dbReference type="SUPFAM" id="SSF53335">
    <property type="entry name" value="S-adenosyl-L-methionine-dependent methyltransferases"/>
    <property type="match status" value="1"/>
</dbReference>
<reference evidence="2" key="1">
    <citation type="submission" date="2020-10" db="EMBL/GenBank/DDBJ databases">
        <title>Taxonomic study of unclassified bacteria belonging to the class Ktedonobacteria.</title>
        <authorList>
            <person name="Yabe S."/>
            <person name="Wang C.M."/>
            <person name="Zheng Y."/>
            <person name="Sakai Y."/>
            <person name="Cavaletti L."/>
            <person name="Monciardini P."/>
            <person name="Donadio S."/>
        </authorList>
    </citation>
    <scope>NUCLEOTIDE SEQUENCE</scope>
    <source>
        <strain evidence="2">ID150040</strain>
    </source>
</reference>
<sequence>MADETAGENTYIVDAESPAETARLINLDRIITQTMGGALVGIDSPNKLHNILDLGCGPGGWVLDVAFALPDAEVEGVDISRVMVDYANARALTQSLPNASFGKMNIAQPLDFPDASFDLVNARFLTGVLLRDRWPGFIAECTRILRPGGIIRLTELIDSGVSTSPAFERLQHLIYQALWQNGYGFSIDGRTLGMTHALPRMLRASGYQHLRHMGFGLEFSVNTPGWIDFYRNAEIGYRLGQAFYVNAGIITSEEFEQLYQQMLIEMHSDDFFGMWHYMMFIGTRP</sequence>
<keyword evidence="3" id="KW-1185">Reference proteome</keyword>
<dbReference type="AlphaFoldDB" id="A0A8J3ITA7"/>
<dbReference type="Pfam" id="PF13649">
    <property type="entry name" value="Methyltransf_25"/>
    <property type="match status" value="1"/>
</dbReference>
<dbReference type="EMBL" id="BNJK01000002">
    <property type="protein sequence ID" value="GHO98150.1"/>
    <property type="molecule type" value="Genomic_DNA"/>
</dbReference>
<dbReference type="RefSeq" id="WP_220208915.1">
    <property type="nucleotide sequence ID" value="NZ_BNJK01000002.1"/>
</dbReference>
<dbReference type="InterPro" id="IPR029063">
    <property type="entry name" value="SAM-dependent_MTases_sf"/>
</dbReference>
<dbReference type="GO" id="GO:0008168">
    <property type="term" value="F:methyltransferase activity"/>
    <property type="evidence" value="ECO:0007669"/>
    <property type="project" value="TreeGrafter"/>
</dbReference>
<comment type="caution">
    <text evidence="2">The sequence shown here is derived from an EMBL/GenBank/DDBJ whole genome shotgun (WGS) entry which is preliminary data.</text>
</comment>
<feature type="domain" description="Methyltransferase" evidence="1">
    <location>
        <begin position="51"/>
        <end position="149"/>
    </location>
</feature>
<dbReference type="CDD" id="cd02440">
    <property type="entry name" value="AdoMet_MTases"/>
    <property type="match status" value="1"/>
</dbReference>
<evidence type="ECO:0000313" key="3">
    <source>
        <dbReference type="Proteomes" id="UP000597444"/>
    </source>
</evidence>
<evidence type="ECO:0000313" key="2">
    <source>
        <dbReference type="EMBL" id="GHO98150.1"/>
    </source>
</evidence>